<evidence type="ECO:0000256" key="1">
    <source>
        <dbReference type="SAM" id="MobiDB-lite"/>
    </source>
</evidence>
<name>A0A0F9IBB3_9ZZZZ</name>
<evidence type="ECO:0008006" key="3">
    <source>
        <dbReference type="Google" id="ProtNLM"/>
    </source>
</evidence>
<evidence type="ECO:0000313" key="2">
    <source>
        <dbReference type="EMBL" id="KKL84677.1"/>
    </source>
</evidence>
<dbReference type="Gene3D" id="1.10.3210.10">
    <property type="entry name" value="Hypothetical protein af1432"/>
    <property type="match status" value="1"/>
</dbReference>
<sequence>MFTFEGKDVTADAGAPSLRDLGVHLSREGRYVGAAQRFWPVSLHSLAVTDLLPRKLEHHGLLHDAAEALTGDIPKPFKIPEMKALEIRLLHRIYESLRVEFPTPDEEKQIKEADARIFAAEVHLFGPSKAWGVYVPAVVDEEAERVLRVYMSTPSEDYLGPDGGVVKLFCWRLRDAVQRARNNARKRRFDRSEKGRACKGGRYNRSEKGRARQRRYRHSVNGRAIRRSYKYSEKGRACQRRYRQSEKGRAR</sequence>
<proteinExistence type="predicted"/>
<dbReference type="EMBL" id="LAZR01021636">
    <property type="protein sequence ID" value="KKL84677.1"/>
    <property type="molecule type" value="Genomic_DNA"/>
</dbReference>
<comment type="caution">
    <text evidence="2">The sequence shown here is derived from an EMBL/GenBank/DDBJ whole genome shotgun (WGS) entry which is preliminary data.</text>
</comment>
<dbReference type="SUPFAM" id="SSF109604">
    <property type="entry name" value="HD-domain/PDEase-like"/>
    <property type="match status" value="1"/>
</dbReference>
<reference evidence="2" key="1">
    <citation type="journal article" date="2015" name="Nature">
        <title>Complex archaea that bridge the gap between prokaryotes and eukaryotes.</title>
        <authorList>
            <person name="Spang A."/>
            <person name="Saw J.H."/>
            <person name="Jorgensen S.L."/>
            <person name="Zaremba-Niedzwiedzka K."/>
            <person name="Martijn J."/>
            <person name="Lind A.E."/>
            <person name="van Eijk R."/>
            <person name="Schleper C."/>
            <person name="Guy L."/>
            <person name="Ettema T.J."/>
        </authorList>
    </citation>
    <scope>NUCLEOTIDE SEQUENCE</scope>
</reference>
<feature type="non-terminal residue" evidence="2">
    <location>
        <position position="251"/>
    </location>
</feature>
<organism evidence="2">
    <name type="scientific">marine sediment metagenome</name>
    <dbReference type="NCBI Taxonomy" id="412755"/>
    <lineage>
        <taxon>unclassified sequences</taxon>
        <taxon>metagenomes</taxon>
        <taxon>ecological metagenomes</taxon>
    </lineage>
</organism>
<gene>
    <name evidence="2" type="ORF">LCGC14_1962380</name>
</gene>
<protein>
    <recommendedName>
        <fullName evidence="3">HD domain-containing protein</fullName>
    </recommendedName>
</protein>
<dbReference type="AlphaFoldDB" id="A0A0F9IBB3"/>
<feature type="region of interest" description="Disordered" evidence="1">
    <location>
        <begin position="232"/>
        <end position="251"/>
    </location>
</feature>
<feature type="region of interest" description="Disordered" evidence="1">
    <location>
        <begin position="182"/>
        <end position="217"/>
    </location>
</feature>
<accession>A0A0F9IBB3</accession>